<reference evidence="1" key="1">
    <citation type="journal article" date="2014" name="Front. Microbiol.">
        <title>High frequency of phylogenetically diverse reductive dehalogenase-homologous genes in deep subseafloor sedimentary metagenomes.</title>
        <authorList>
            <person name="Kawai M."/>
            <person name="Futagami T."/>
            <person name="Toyoda A."/>
            <person name="Takaki Y."/>
            <person name="Nishi S."/>
            <person name="Hori S."/>
            <person name="Arai W."/>
            <person name="Tsubouchi T."/>
            <person name="Morono Y."/>
            <person name="Uchiyama I."/>
            <person name="Ito T."/>
            <person name="Fujiyama A."/>
            <person name="Inagaki F."/>
            <person name="Takami H."/>
        </authorList>
    </citation>
    <scope>NUCLEOTIDE SEQUENCE</scope>
    <source>
        <strain evidence="1">Expedition CK06-06</strain>
    </source>
</reference>
<accession>X1P6S1</accession>
<sequence>MTVKEALTRNKDGLPKEAFAIIGDVEDHNTWKLPHHRKSILRALRGKLDIEKTVDWDLMSAAVTALSLGAYRSRRVEASPEEILEAVKHLANHYRKAAKSLPDILAALA</sequence>
<evidence type="ECO:0000313" key="1">
    <source>
        <dbReference type="EMBL" id="GAI26619.1"/>
    </source>
</evidence>
<name>X1P6S1_9ZZZZ</name>
<protein>
    <submittedName>
        <fullName evidence="1">Uncharacterized protein</fullName>
    </submittedName>
</protein>
<comment type="caution">
    <text evidence="1">The sequence shown here is derived from an EMBL/GenBank/DDBJ whole genome shotgun (WGS) entry which is preliminary data.</text>
</comment>
<proteinExistence type="predicted"/>
<dbReference type="EMBL" id="BARV01021697">
    <property type="protein sequence ID" value="GAI26619.1"/>
    <property type="molecule type" value="Genomic_DNA"/>
</dbReference>
<dbReference type="AlphaFoldDB" id="X1P6S1"/>
<gene>
    <name evidence="1" type="ORF">S06H3_35901</name>
</gene>
<organism evidence="1">
    <name type="scientific">marine sediment metagenome</name>
    <dbReference type="NCBI Taxonomy" id="412755"/>
    <lineage>
        <taxon>unclassified sequences</taxon>
        <taxon>metagenomes</taxon>
        <taxon>ecological metagenomes</taxon>
    </lineage>
</organism>